<evidence type="ECO:0000256" key="3">
    <source>
        <dbReference type="ARBA" id="ARBA00022741"/>
    </source>
</evidence>
<evidence type="ECO:0000256" key="6">
    <source>
        <dbReference type="ARBA" id="ARBA00023146"/>
    </source>
</evidence>
<organism evidence="9 10">
    <name type="scientific">Tepidibacillus fermentans</name>
    <dbReference type="NCBI Taxonomy" id="1281767"/>
    <lineage>
        <taxon>Bacteria</taxon>
        <taxon>Bacillati</taxon>
        <taxon>Bacillota</taxon>
        <taxon>Bacilli</taxon>
        <taxon>Bacillales</taxon>
        <taxon>Bacillaceae</taxon>
        <taxon>Tepidibacillus</taxon>
    </lineage>
</organism>
<dbReference type="EC" id="6.1.1.14" evidence="8"/>
<keyword evidence="6 8" id="KW-0030">Aminoacyl-tRNA synthetase</keyword>
<dbReference type="GO" id="GO:0005829">
    <property type="term" value="C:cytosol"/>
    <property type="evidence" value="ECO:0007669"/>
    <property type="project" value="TreeGrafter"/>
</dbReference>
<evidence type="ECO:0000256" key="1">
    <source>
        <dbReference type="ARBA" id="ARBA00008226"/>
    </source>
</evidence>
<dbReference type="PANTHER" id="PTHR30075:SF2">
    <property type="entry name" value="GLYCINE--TRNA LIGASE, CHLOROPLASTIC_MITOCHONDRIAL 2"/>
    <property type="match status" value="1"/>
</dbReference>
<dbReference type="RefSeq" id="WP_132767121.1">
    <property type="nucleotide sequence ID" value="NZ_SMAB01000003.1"/>
</dbReference>
<keyword evidence="3 8" id="KW-0547">Nucleotide-binding</keyword>
<dbReference type="SUPFAM" id="SSF109604">
    <property type="entry name" value="HD-domain/PDEase-like"/>
    <property type="match status" value="1"/>
</dbReference>
<evidence type="ECO:0000256" key="5">
    <source>
        <dbReference type="ARBA" id="ARBA00022917"/>
    </source>
</evidence>
<protein>
    <recommendedName>
        <fullName evidence="8">Glycine--tRNA ligase beta subunit</fullName>
        <ecNumber evidence="8">6.1.1.14</ecNumber>
    </recommendedName>
    <alternativeName>
        <fullName evidence="8">Glycyl-tRNA synthetase beta subunit</fullName>
        <shortName evidence="8">GlyRS</shortName>
    </alternativeName>
</protein>
<keyword evidence="8" id="KW-0963">Cytoplasm</keyword>
<name>A0A4R3KJ90_9BACI</name>
<dbReference type="PRINTS" id="PR01045">
    <property type="entry name" value="TRNASYNTHGB"/>
</dbReference>
<dbReference type="OrthoDB" id="9775440at2"/>
<sequence>MSKDLLIEIGTEEIPARFITDAVEQLAKKMMDWLKESYITFDKINTYSTPRRLAVMIKDIAEIQQDRIETLRGPSLKIAKDTEGNWTKAAQGFARGQGATVDDLFIEEVNGVEYVFVKKEYKGKEVFELLPQALKEIIESMNFPKNMRWGDEDLRFVRPIRWLLILFGQEVVPVEIAGVKSNNKSYGHRFLGREVTISFVEDYVPQLTEQFVILDPKEREERILAQIHQLEKEKGWNVPIDKGLLEEVIHLVEYPTVLFGHFKEEFLEIPAEVLVTTMREHQRYFPVENKQGELLPYFITVRNGDTRSLDLVAKGNEKVLTARLSDARFFYLEDQKLKIADAVSKLENIVFHEGLGTIGDKVRRIREVANDLAKHLTLDDEIMKQIDRTAEICKFDLVTNMVYEFPELQGLMGQKYALIHGETEEVSKGIFEHYLPRFSGDRLPESIIGQILSIADKMDNIVGAFSLGKIPSGSQDPLGLRRQAAGIVQILLEKLHSLTLQTIFDLVIESYERKGLLKRSKEEMVVDLYEFFTLRLRSLLQEKGVRYDVIDAVLEVEKNDVKRVVDRALILMEEVEDPSFKLVVDSFNRVMNLATKTNSAKTDPERYQQQVEKDLYNQYLVVKENINKGITLKEQLGQLKTLKEPIIQYFDQVMVMVDDEQVRQDRLGLLYSITQLILSYADFRQLVFA</sequence>
<dbReference type="PANTHER" id="PTHR30075">
    <property type="entry name" value="GLYCYL-TRNA SYNTHETASE"/>
    <property type="match status" value="1"/>
</dbReference>
<dbReference type="NCBIfam" id="TIGR00211">
    <property type="entry name" value="glyS"/>
    <property type="match status" value="1"/>
</dbReference>
<keyword evidence="2 8" id="KW-0436">Ligase</keyword>
<evidence type="ECO:0000313" key="9">
    <source>
        <dbReference type="EMBL" id="TCS83718.1"/>
    </source>
</evidence>
<keyword evidence="4 8" id="KW-0067">ATP-binding</keyword>
<dbReference type="Pfam" id="PF02092">
    <property type="entry name" value="tRNA_synt_2f"/>
    <property type="match status" value="1"/>
</dbReference>
<dbReference type="InterPro" id="IPR015944">
    <property type="entry name" value="Gly-tRNA-synth_bsu"/>
</dbReference>
<comment type="catalytic activity">
    <reaction evidence="7 8">
        <text>tRNA(Gly) + glycine + ATP = glycyl-tRNA(Gly) + AMP + diphosphate</text>
        <dbReference type="Rhea" id="RHEA:16013"/>
        <dbReference type="Rhea" id="RHEA-COMP:9664"/>
        <dbReference type="Rhea" id="RHEA-COMP:9683"/>
        <dbReference type="ChEBI" id="CHEBI:30616"/>
        <dbReference type="ChEBI" id="CHEBI:33019"/>
        <dbReference type="ChEBI" id="CHEBI:57305"/>
        <dbReference type="ChEBI" id="CHEBI:78442"/>
        <dbReference type="ChEBI" id="CHEBI:78522"/>
        <dbReference type="ChEBI" id="CHEBI:456215"/>
        <dbReference type="EC" id="6.1.1.14"/>
    </reaction>
</comment>
<keyword evidence="5 8" id="KW-0648">Protein biosynthesis</keyword>
<proteinExistence type="inferred from homology"/>
<comment type="caution">
    <text evidence="9">The sequence shown here is derived from an EMBL/GenBank/DDBJ whole genome shotgun (WGS) entry which is preliminary data.</text>
</comment>
<comment type="similarity">
    <text evidence="1 8">Belongs to the class-II aminoacyl-tRNA synthetase family.</text>
</comment>
<dbReference type="EMBL" id="SMAB01000003">
    <property type="protein sequence ID" value="TCS83718.1"/>
    <property type="molecule type" value="Genomic_DNA"/>
</dbReference>
<evidence type="ECO:0000256" key="4">
    <source>
        <dbReference type="ARBA" id="ARBA00022840"/>
    </source>
</evidence>
<comment type="subcellular location">
    <subcellularLocation>
        <location evidence="8">Cytoplasm</location>
    </subcellularLocation>
</comment>
<dbReference type="InterPro" id="IPR006194">
    <property type="entry name" value="Gly-tRNA-synth_heterodimer"/>
</dbReference>
<evidence type="ECO:0000256" key="8">
    <source>
        <dbReference type="HAMAP-Rule" id="MF_00255"/>
    </source>
</evidence>
<dbReference type="GO" id="GO:0006426">
    <property type="term" value="P:glycyl-tRNA aminoacylation"/>
    <property type="evidence" value="ECO:0007669"/>
    <property type="project" value="UniProtKB-UniRule"/>
</dbReference>
<comment type="subunit">
    <text evidence="8">Tetramer of two alpha and two beta subunits.</text>
</comment>
<dbReference type="GO" id="GO:0004820">
    <property type="term" value="F:glycine-tRNA ligase activity"/>
    <property type="evidence" value="ECO:0007669"/>
    <property type="project" value="UniProtKB-UniRule"/>
</dbReference>
<keyword evidence="10" id="KW-1185">Reference proteome</keyword>
<evidence type="ECO:0000256" key="2">
    <source>
        <dbReference type="ARBA" id="ARBA00022598"/>
    </source>
</evidence>
<dbReference type="Proteomes" id="UP000295788">
    <property type="component" value="Unassembled WGS sequence"/>
</dbReference>
<reference evidence="9 10" key="1">
    <citation type="submission" date="2019-03" db="EMBL/GenBank/DDBJ databases">
        <title>Genomic Encyclopedia of Type Strains, Phase IV (KMG-IV): sequencing the most valuable type-strain genomes for metagenomic binning, comparative biology and taxonomic classification.</title>
        <authorList>
            <person name="Goeker M."/>
        </authorList>
    </citation>
    <scope>NUCLEOTIDE SEQUENCE [LARGE SCALE GENOMIC DNA]</scope>
    <source>
        <strain evidence="9 10">DSM 23802</strain>
    </source>
</reference>
<evidence type="ECO:0000256" key="7">
    <source>
        <dbReference type="ARBA" id="ARBA00047937"/>
    </source>
</evidence>
<dbReference type="PROSITE" id="PS50861">
    <property type="entry name" value="AA_TRNA_LIGASE_II_GLYAB"/>
    <property type="match status" value="1"/>
</dbReference>
<accession>A0A4R3KJ90</accession>
<dbReference type="GO" id="GO:0005524">
    <property type="term" value="F:ATP binding"/>
    <property type="evidence" value="ECO:0007669"/>
    <property type="project" value="UniProtKB-UniRule"/>
</dbReference>
<dbReference type="AlphaFoldDB" id="A0A4R3KJ90"/>
<evidence type="ECO:0000313" key="10">
    <source>
        <dbReference type="Proteomes" id="UP000295788"/>
    </source>
</evidence>
<dbReference type="HAMAP" id="MF_00255">
    <property type="entry name" value="Gly_tRNA_synth_beta"/>
    <property type="match status" value="1"/>
</dbReference>
<gene>
    <name evidence="8" type="primary">glyS</name>
    <name evidence="9" type="ORF">EDD72_10340</name>
</gene>